<evidence type="ECO:0000313" key="3">
    <source>
        <dbReference type="EMBL" id="CAJ1967863.1"/>
    </source>
</evidence>
<dbReference type="GO" id="GO:0000149">
    <property type="term" value="F:SNARE binding"/>
    <property type="evidence" value="ECO:0007669"/>
    <property type="project" value="TreeGrafter"/>
</dbReference>
<dbReference type="InterPro" id="IPR019514">
    <property type="entry name" value="Syndetin_C"/>
</dbReference>
<protein>
    <recommendedName>
        <fullName evidence="2">Syndetin C-terminal domain-containing protein</fullName>
    </recommendedName>
</protein>
<feature type="compositionally biased region" description="Polar residues" evidence="1">
    <location>
        <begin position="326"/>
        <end position="336"/>
    </location>
</feature>
<feature type="region of interest" description="Disordered" evidence="1">
    <location>
        <begin position="628"/>
        <end position="656"/>
    </location>
</feature>
<feature type="domain" description="Syndetin C-terminal" evidence="2">
    <location>
        <begin position="1537"/>
        <end position="1759"/>
    </location>
</feature>
<organism evidence="3 4">
    <name type="scientific">Cylindrotheca closterium</name>
    <dbReference type="NCBI Taxonomy" id="2856"/>
    <lineage>
        <taxon>Eukaryota</taxon>
        <taxon>Sar</taxon>
        <taxon>Stramenopiles</taxon>
        <taxon>Ochrophyta</taxon>
        <taxon>Bacillariophyta</taxon>
        <taxon>Bacillariophyceae</taxon>
        <taxon>Bacillariophycidae</taxon>
        <taxon>Bacillariales</taxon>
        <taxon>Bacillariaceae</taxon>
        <taxon>Cylindrotheca</taxon>
    </lineage>
</organism>
<feature type="region of interest" description="Disordered" evidence="1">
    <location>
        <begin position="674"/>
        <end position="697"/>
    </location>
</feature>
<feature type="compositionally biased region" description="Low complexity" evidence="1">
    <location>
        <begin position="70"/>
        <end position="79"/>
    </location>
</feature>
<dbReference type="GO" id="GO:1990745">
    <property type="term" value="C:EARP complex"/>
    <property type="evidence" value="ECO:0007669"/>
    <property type="project" value="InterPro"/>
</dbReference>
<feature type="region of interest" description="Disordered" evidence="1">
    <location>
        <begin position="458"/>
        <end position="582"/>
    </location>
</feature>
<sequence length="1792" mass="200085">MVTTQPPSPSRFHRRNDTTSSTHSSSSSSLPPMVPSKNKRSYERRSRLRVWLKHSMTPTSPSAFSENLDDLNNNNNNNNNSGHGSILTVSNIDQALQTNYKLTDLEISYDESDVADNGDSNDAEDGLQITEKEEKEDWAFGTAGHPDNYEMELERTRQLKAQLAQSPLDFLQDAEDLEEEWKWKFGKTGKQEFQFASFEASFEANFEEKDLEDGMATSADTKEDAFAADFSAPTETSPDADAMESKAGSSGDGFGDFQQSRPSEPDMNEAEAKDKHESDVEAAMDFNETRSQNHPKEDDLDDENSDFGDFQEAPPSPDKIAKPSAKQAQKDATTILESDGKEDFGDADDNADANCTKDDDNDCTGGQVQEHEASAKEALVDERSVSKEDMLGKEQDTPHFQGSLKSSTSSAKPPFDTPKSADGVSTLLNDFNLDFQDFPTPNTLLANAAAAAVLDAATKAETASIEKAMQENNPQDPSNSSVGKLRMPTTPSSRDSRNRKGSVLRPRNYQTSSSSSSPSLENSNGEGNASSPQKISAISAEPITPIIHNQSAKKTPPGEPMVGLELPRSVGDNDKLDLPSMKPAIGSVSSAIVSEVSRVDKEQSNDDDGSSSIPSVVRVVAAVQPRQQWLTIDPPPPPPASPLFPTEEQEAYYSSPSAMKTPVGRFLRRLSSSQMEMGSAPIAEDGSEDGSDDDGSLASLQKYYYDEQDSQHQDKHILQVLKKLEWEWMPYWQWDSLLYPVNPNAGKRLLTNERKTIAERSDDAESDEELEDWMVESKIKKEQKVLTSASRKQSSMPSEDSIPLFQNELVQQLSDLDSANVQICKRQYRRIQPHADRIEEANSLALEMSKNLQICNMYMQRSTNSVCLARNGQQEGEGVNGAMDIVDSWNSHSAYMQLEDLLEQIEKVTDLEKGLLEAIETFDPREEELCQSILKTLLDLNRVLNEDPLLNLDCLNSMRQRCSEELLKKFRVRMHSCLESIAVRCCNADSETDSHLQQEYHQLAYSILRVSETINGTKNEKRTALEICTSLQTAWLLQTQRSFGLALLDPTDDSGDSEYDKELSALSSLYDINVGTGLWFMDPSKLSIWTKNLITIRLDFEIQIHPLPAVVHKLCSILFHALHGHYALWKWHKKDESPLYRELYQELGKRRPSIWNACIQVLEDCFEEYLKYVGKKRLFPDEGDEDWLEDLEGLEDVASLIQQFLSLQSEFLKGLNASKSINDGSLVEKRLQTVLQTHVRAFHIQSMNKMGLALYHEEWSLETLKGDSSDAVSAISKCLEDDRGNRITQTSRSKKNHFKGHTGFHFARYAECGNPFSVEQSRESMAFDSMESSAVSPSNDSKAEEVLKLLNGMGFVQSTPRCVSDHALRWIARSLLIVKKLPTAALDVAEILENITNLYLTTAFRLCAGSADHEKFVLGISSVPIPDYVLEPATPKASSQNRFGFGKGSSNLPSTQEPIQSMTSTRDAELCAPLPCELDDLSSVQKLILNAQDKLQGVVKLDLVDSWIRDPIREPGEERMSLVCRRARVLEKRQSIAWSCVFVVAAAHLARNEIHRHSKSETVLDALDDYVNSALHAAPILLDIASRTSCIRAVGGKAIVQEILNLHAIWEEPKLHESCNKYVDSVCDICSLLWWSISNSKFLPKFVLERTWHDIMSVCYTSMIDGFARVPYCSTEGRALMSMDVTTLTMGLLPDAVFERLEIHGNAIAPPNFTVKRGMRYVDTFIKVFYFPPLDAYNWIEENYMNYQRHHAIALIAGATFASGDRHATAAKRVIVKVKALYNTSKPKVEAV</sequence>
<reference evidence="3" key="1">
    <citation type="submission" date="2023-08" db="EMBL/GenBank/DDBJ databases">
        <authorList>
            <person name="Audoor S."/>
            <person name="Bilcke G."/>
        </authorList>
    </citation>
    <scope>NUCLEOTIDE SEQUENCE</scope>
</reference>
<dbReference type="PANTHER" id="PTHR13258">
    <property type="entry name" value="SYNDETIN"/>
    <property type="match status" value="1"/>
</dbReference>
<proteinExistence type="predicted"/>
<evidence type="ECO:0000259" key="2">
    <source>
        <dbReference type="Pfam" id="PF10474"/>
    </source>
</evidence>
<dbReference type="Proteomes" id="UP001295423">
    <property type="component" value="Unassembled WGS sequence"/>
</dbReference>
<feature type="region of interest" description="Disordered" evidence="1">
    <location>
        <begin position="1"/>
        <end position="43"/>
    </location>
</feature>
<dbReference type="InterPro" id="IPR040047">
    <property type="entry name" value="VPS50"/>
</dbReference>
<dbReference type="Pfam" id="PF10474">
    <property type="entry name" value="Syndetin_C"/>
    <property type="match status" value="1"/>
</dbReference>
<feature type="compositionally biased region" description="Polar residues" evidence="1">
    <location>
        <begin position="398"/>
        <end position="411"/>
    </location>
</feature>
<feature type="compositionally biased region" description="Acidic residues" evidence="1">
    <location>
        <begin position="685"/>
        <end position="695"/>
    </location>
</feature>
<keyword evidence="4" id="KW-1185">Reference proteome</keyword>
<dbReference type="PANTHER" id="PTHR13258:SF0">
    <property type="entry name" value="SYNDETIN"/>
    <property type="match status" value="1"/>
</dbReference>
<accession>A0AAD2GB26</accession>
<feature type="compositionally biased region" description="Low complexity" evidence="1">
    <location>
        <begin position="18"/>
        <end position="29"/>
    </location>
</feature>
<feature type="compositionally biased region" description="Polar residues" evidence="1">
    <location>
        <begin position="470"/>
        <end position="482"/>
    </location>
</feature>
<evidence type="ECO:0000256" key="1">
    <source>
        <dbReference type="SAM" id="MobiDB-lite"/>
    </source>
</evidence>
<dbReference type="GO" id="GO:0005829">
    <property type="term" value="C:cytosol"/>
    <property type="evidence" value="ECO:0007669"/>
    <property type="project" value="GOC"/>
</dbReference>
<dbReference type="GO" id="GO:0032456">
    <property type="term" value="P:endocytic recycling"/>
    <property type="evidence" value="ECO:0007669"/>
    <property type="project" value="InterPro"/>
</dbReference>
<feature type="region of interest" description="Disordered" evidence="1">
    <location>
        <begin position="57"/>
        <end position="79"/>
    </location>
</feature>
<gene>
    <name evidence="3" type="ORF">CYCCA115_LOCUS22973</name>
</gene>
<feature type="compositionally biased region" description="Basic and acidic residues" evidence="1">
    <location>
        <begin position="270"/>
        <end position="279"/>
    </location>
</feature>
<feature type="region of interest" description="Disordered" evidence="1">
    <location>
        <begin position="209"/>
        <end position="425"/>
    </location>
</feature>
<dbReference type="GO" id="GO:0042147">
    <property type="term" value="P:retrograde transport, endosome to Golgi"/>
    <property type="evidence" value="ECO:0007669"/>
    <property type="project" value="InterPro"/>
</dbReference>
<feature type="compositionally biased region" description="Basic and acidic residues" evidence="1">
    <location>
        <begin position="369"/>
        <end position="397"/>
    </location>
</feature>
<evidence type="ECO:0000313" key="4">
    <source>
        <dbReference type="Proteomes" id="UP001295423"/>
    </source>
</evidence>
<dbReference type="EMBL" id="CAKOGP040002347">
    <property type="protein sequence ID" value="CAJ1967863.1"/>
    <property type="molecule type" value="Genomic_DNA"/>
</dbReference>
<feature type="compositionally biased region" description="Polar residues" evidence="1">
    <location>
        <begin position="520"/>
        <end position="536"/>
    </location>
</feature>
<name>A0AAD2GB26_9STRA</name>
<comment type="caution">
    <text evidence="3">The sequence shown here is derived from an EMBL/GenBank/DDBJ whole genome shotgun (WGS) entry which is preliminary data.</text>
</comment>
<feature type="compositionally biased region" description="Pro residues" evidence="1">
    <location>
        <begin position="633"/>
        <end position="642"/>
    </location>
</feature>